<feature type="non-terminal residue" evidence="2">
    <location>
        <position position="1"/>
    </location>
</feature>
<sequence>RFWRKNTFLRFWQETTFYGFSGKSALRFWWENTIYGFMGKMRFCGFGEKTLICDFDGKTYYYGFDGKHVLQLNTFSQFWRENVFLLFWRENTFLLFLAGKHVFAVLTGKCNFGGKRVFAVLAKKRVLRFWQENSILRCWQENVFCGEDLVYCKKGDNSWKQFSEGIQDQEDMVFKDHKLYCLAYDALHIFDFSGEFPLQVSRVSVGGLMRLHGVPLHVQAVRMRNSVVVTLIIRPAPRKEMLIAGEDWPYDPERKAMRIEEE</sequence>
<evidence type="ECO:0000313" key="2">
    <source>
        <dbReference type="EMBL" id="VDD40094.1"/>
    </source>
</evidence>
<accession>A0A3P6EYW4</accession>
<dbReference type="InterPro" id="IPR005174">
    <property type="entry name" value="KIB1-4_b-propeller"/>
</dbReference>
<reference evidence="2" key="1">
    <citation type="submission" date="2018-11" db="EMBL/GenBank/DDBJ databases">
        <authorList>
            <consortium name="Genoscope - CEA"/>
            <person name="William W."/>
        </authorList>
    </citation>
    <scope>NUCLEOTIDE SEQUENCE</scope>
</reference>
<feature type="domain" description="KIB1-4 beta-propeller" evidence="1">
    <location>
        <begin position="146"/>
        <end position="201"/>
    </location>
</feature>
<protein>
    <recommendedName>
        <fullName evidence="1">KIB1-4 beta-propeller domain-containing protein</fullName>
    </recommendedName>
</protein>
<dbReference type="Pfam" id="PF03778">
    <property type="entry name" value="DUF321"/>
    <property type="match status" value="3"/>
</dbReference>
<proteinExistence type="predicted"/>
<dbReference type="AlphaFoldDB" id="A0A3P6EYW4"/>
<gene>
    <name evidence="2" type="ORF">BOLC7T45654H</name>
</gene>
<dbReference type="Pfam" id="PF03478">
    <property type="entry name" value="Beta-prop_KIB1-4"/>
    <property type="match status" value="1"/>
</dbReference>
<dbReference type="EMBL" id="LR031876">
    <property type="protein sequence ID" value="VDD40094.1"/>
    <property type="molecule type" value="Genomic_DNA"/>
</dbReference>
<evidence type="ECO:0000259" key="1">
    <source>
        <dbReference type="Pfam" id="PF03478"/>
    </source>
</evidence>
<name>A0A3P6EYW4_BRAOL</name>
<organism evidence="2">
    <name type="scientific">Brassica oleracea</name>
    <name type="common">Wild cabbage</name>
    <dbReference type="NCBI Taxonomy" id="3712"/>
    <lineage>
        <taxon>Eukaryota</taxon>
        <taxon>Viridiplantae</taxon>
        <taxon>Streptophyta</taxon>
        <taxon>Embryophyta</taxon>
        <taxon>Tracheophyta</taxon>
        <taxon>Spermatophyta</taxon>
        <taxon>Magnoliopsida</taxon>
        <taxon>eudicotyledons</taxon>
        <taxon>Gunneridae</taxon>
        <taxon>Pentapetalae</taxon>
        <taxon>rosids</taxon>
        <taxon>malvids</taxon>
        <taxon>Brassicales</taxon>
        <taxon>Brassicaceae</taxon>
        <taxon>Brassiceae</taxon>
        <taxon>Brassica</taxon>
    </lineage>
</organism>
<dbReference type="InterPro" id="IPR005529">
    <property type="entry name" value="DUF321"/>
</dbReference>